<dbReference type="Proteomes" id="UP000320184">
    <property type="component" value="Unassembled WGS sequence"/>
</dbReference>
<comment type="caution">
    <text evidence="2">The sequence shown here is derived from an EMBL/GenBank/DDBJ whole genome shotgun (WGS) entry which is preliminary data.</text>
</comment>
<evidence type="ECO:0000313" key="2">
    <source>
        <dbReference type="EMBL" id="TMQ51993.1"/>
    </source>
</evidence>
<protein>
    <submittedName>
        <fullName evidence="2">Uncharacterized protein</fullName>
    </submittedName>
</protein>
<feature type="compositionally biased region" description="Polar residues" evidence="1">
    <location>
        <begin position="93"/>
        <end position="103"/>
    </location>
</feature>
<dbReference type="AlphaFoldDB" id="A0A538SKT6"/>
<sequence length="215" mass="23524">MTPMQVTVAALIGIGAAAWLLRRIARPDVITPPDLDGVDEADEPGQRLGLAGSRSSKAVAVTSDGWGFVPREGTVELVPPGETEDAWLEASRRSPSVPRNPQTGGRLPGWKPGGVLSPGDLIATRVRRGAPGVDPWRLEALGRDYDFRAWPFETQEAAQVALRLIEEHIVRPPRDPDGNPIPVGDEDFVVARRKMEETERQLALELPEDDFEEDE</sequence>
<dbReference type="EMBL" id="VBOT01000049">
    <property type="protein sequence ID" value="TMQ51993.1"/>
    <property type="molecule type" value="Genomic_DNA"/>
</dbReference>
<feature type="region of interest" description="Disordered" evidence="1">
    <location>
        <begin position="85"/>
        <end position="114"/>
    </location>
</feature>
<accession>A0A538SKT6</accession>
<feature type="region of interest" description="Disordered" evidence="1">
    <location>
        <begin position="31"/>
        <end position="54"/>
    </location>
</feature>
<organism evidence="2 3">
    <name type="scientific">Eiseniibacteriota bacterium</name>
    <dbReference type="NCBI Taxonomy" id="2212470"/>
    <lineage>
        <taxon>Bacteria</taxon>
        <taxon>Candidatus Eiseniibacteriota</taxon>
    </lineage>
</organism>
<evidence type="ECO:0000256" key="1">
    <source>
        <dbReference type="SAM" id="MobiDB-lite"/>
    </source>
</evidence>
<reference evidence="2 3" key="1">
    <citation type="journal article" date="2019" name="Nat. Microbiol.">
        <title>Mediterranean grassland soil C-N compound turnover is dependent on rainfall and depth, and is mediated by genomically divergent microorganisms.</title>
        <authorList>
            <person name="Diamond S."/>
            <person name="Andeer P.F."/>
            <person name="Li Z."/>
            <person name="Crits-Christoph A."/>
            <person name="Burstein D."/>
            <person name="Anantharaman K."/>
            <person name="Lane K.R."/>
            <person name="Thomas B.C."/>
            <person name="Pan C."/>
            <person name="Northen T.R."/>
            <person name="Banfield J.F."/>
        </authorList>
    </citation>
    <scope>NUCLEOTIDE SEQUENCE [LARGE SCALE GENOMIC DNA]</scope>
    <source>
        <strain evidence="2">WS_3</strain>
    </source>
</reference>
<gene>
    <name evidence="2" type="ORF">E6K73_04235</name>
</gene>
<proteinExistence type="predicted"/>
<evidence type="ECO:0000313" key="3">
    <source>
        <dbReference type="Proteomes" id="UP000320184"/>
    </source>
</evidence>
<name>A0A538SKT6_UNCEI</name>